<gene>
    <name evidence="1" type="ORF">CD32_03725</name>
</gene>
<sequence>MNTIIQIEEIEPGWVVTSTKTTIIPDVELCVYSEMDGCQDATLRMGKAEINLKWNAELAADLANIDELEAIELIALLAAHSQQY</sequence>
<dbReference type="Proteomes" id="UP000030437">
    <property type="component" value="Unassembled WGS sequence"/>
</dbReference>
<evidence type="ECO:0000313" key="1">
    <source>
        <dbReference type="EMBL" id="KGR87416.1"/>
    </source>
</evidence>
<dbReference type="AlphaFoldDB" id="A0A0A3IRU4"/>
<reference evidence="1 2" key="1">
    <citation type="submission" date="2014-02" db="EMBL/GenBank/DDBJ databases">
        <title>Draft genome sequence of Lysinibacillus odysseyi NBRC 100172.</title>
        <authorList>
            <person name="Zhang F."/>
            <person name="Wang G."/>
            <person name="Zhang L."/>
        </authorList>
    </citation>
    <scope>NUCLEOTIDE SEQUENCE [LARGE SCALE GENOMIC DNA]</scope>
    <source>
        <strain evidence="1 2">NBRC 100172</strain>
    </source>
</reference>
<dbReference type="eggNOG" id="ENOG5030C1V">
    <property type="taxonomic scope" value="Bacteria"/>
</dbReference>
<dbReference type="RefSeq" id="WP_036151368.1">
    <property type="nucleotide sequence ID" value="NZ_AVCX01000016.1"/>
</dbReference>
<organism evidence="1 2">
    <name type="scientific">Lysinibacillus odysseyi 34hs-1 = NBRC 100172</name>
    <dbReference type="NCBI Taxonomy" id="1220589"/>
    <lineage>
        <taxon>Bacteria</taxon>
        <taxon>Bacillati</taxon>
        <taxon>Bacillota</taxon>
        <taxon>Bacilli</taxon>
        <taxon>Bacillales</taxon>
        <taxon>Bacillaceae</taxon>
        <taxon>Lysinibacillus</taxon>
    </lineage>
</organism>
<name>A0A0A3IRU4_9BACI</name>
<comment type="caution">
    <text evidence="1">The sequence shown here is derived from an EMBL/GenBank/DDBJ whole genome shotgun (WGS) entry which is preliminary data.</text>
</comment>
<proteinExistence type="predicted"/>
<dbReference type="EMBL" id="JPVP01000047">
    <property type="protein sequence ID" value="KGR87416.1"/>
    <property type="molecule type" value="Genomic_DNA"/>
</dbReference>
<protein>
    <submittedName>
        <fullName evidence="1">Uncharacterized protein</fullName>
    </submittedName>
</protein>
<evidence type="ECO:0000313" key="2">
    <source>
        <dbReference type="Proteomes" id="UP000030437"/>
    </source>
</evidence>
<keyword evidence="2" id="KW-1185">Reference proteome</keyword>
<accession>A0A0A3IRU4</accession>